<feature type="transmembrane region" description="Helical" evidence="1">
    <location>
        <begin position="37"/>
        <end position="61"/>
    </location>
</feature>
<feature type="transmembrane region" description="Helical" evidence="1">
    <location>
        <begin position="7"/>
        <end position="31"/>
    </location>
</feature>
<accession>A0A9D1IQL9</accession>
<feature type="transmembrane region" description="Helical" evidence="1">
    <location>
        <begin position="114"/>
        <end position="134"/>
    </location>
</feature>
<feature type="transmembrane region" description="Helical" evidence="1">
    <location>
        <begin position="146"/>
        <end position="165"/>
    </location>
</feature>
<reference evidence="3" key="1">
    <citation type="submission" date="2020-10" db="EMBL/GenBank/DDBJ databases">
        <authorList>
            <person name="Gilroy R."/>
        </authorList>
    </citation>
    <scope>NUCLEOTIDE SEQUENCE</scope>
    <source>
        <strain evidence="3">4509</strain>
    </source>
</reference>
<keyword evidence="3" id="KW-0482">Metalloprotease</keyword>
<dbReference type="InterPro" id="IPR003675">
    <property type="entry name" value="Rce1/LyrA-like_dom"/>
</dbReference>
<dbReference type="EMBL" id="DVMX01000032">
    <property type="protein sequence ID" value="HIU41295.1"/>
    <property type="molecule type" value="Genomic_DNA"/>
</dbReference>
<name>A0A9D1IQL9_9FIRM</name>
<dbReference type="Pfam" id="PF02517">
    <property type="entry name" value="Rce1-like"/>
    <property type="match status" value="1"/>
</dbReference>
<feature type="domain" description="CAAX prenyl protease 2/Lysostaphin resistance protein A-like" evidence="2">
    <location>
        <begin position="113"/>
        <end position="213"/>
    </location>
</feature>
<comment type="caution">
    <text evidence="3">The sequence shown here is derived from an EMBL/GenBank/DDBJ whole genome shotgun (WGS) entry which is preliminary data.</text>
</comment>
<reference evidence="3" key="2">
    <citation type="journal article" date="2021" name="PeerJ">
        <title>Extensive microbial diversity within the chicken gut microbiome revealed by metagenomics and culture.</title>
        <authorList>
            <person name="Gilroy R."/>
            <person name="Ravi A."/>
            <person name="Getino M."/>
            <person name="Pursley I."/>
            <person name="Horton D.L."/>
            <person name="Alikhan N.F."/>
            <person name="Baker D."/>
            <person name="Gharbi K."/>
            <person name="Hall N."/>
            <person name="Watson M."/>
            <person name="Adriaenssens E.M."/>
            <person name="Foster-Nyarko E."/>
            <person name="Jarju S."/>
            <person name="Secka A."/>
            <person name="Antonio M."/>
            <person name="Oren A."/>
            <person name="Chaudhuri R.R."/>
            <person name="La Ragione R."/>
            <person name="Hildebrand F."/>
            <person name="Pallen M.J."/>
        </authorList>
    </citation>
    <scope>NUCLEOTIDE SEQUENCE</scope>
    <source>
        <strain evidence="3">4509</strain>
    </source>
</reference>
<keyword evidence="1" id="KW-0812">Transmembrane</keyword>
<dbReference type="GO" id="GO:0080120">
    <property type="term" value="P:CAAX-box protein maturation"/>
    <property type="evidence" value="ECO:0007669"/>
    <property type="project" value="UniProtKB-ARBA"/>
</dbReference>
<feature type="transmembrane region" description="Helical" evidence="1">
    <location>
        <begin position="201"/>
        <end position="221"/>
    </location>
</feature>
<evidence type="ECO:0000313" key="3">
    <source>
        <dbReference type="EMBL" id="HIU41295.1"/>
    </source>
</evidence>
<dbReference type="Proteomes" id="UP000824082">
    <property type="component" value="Unassembled WGS sequence"/>
</dbReference>
<dbReference type="GO" id="GO:0008237">
    <property type="term" value="F:metallopeptidase activity"/>
    <property type="evidence" value="ECO:0007669"/>
    <property type="project" value="UniProtKB-KW"/>
</dbReference>
<evidence type="ECO:0000313" key="4">
    <source>
        <dbReference type="Proteomes" id="UP000824082"/>
    </source>
</evidence>
<feature type="transmembrane region" description="Helical" evidence="1">
    <location>
        <begin position="227"/>
        <end position="246"/>
    </location>
</feature>
<dbReference type="PANTHER" id="PTHR35797:SF1">
    <property type="entry name" value="PROTEASE"/>
    <property type="match status" value="1"/>
</dbReference>
<keyword evidence="3" id="KW-0645">Protease</keyword>
<gene>
    <name evidence="3" type="ORF">IAD19_01930</name>
</gene>
<protein>
    <submittedName>
        <fullName evidence="3">CPBP family intramembrane metalloprotease</fullName>
    </submittedName>
</protein>
<dbReference type="InterPro" id="IPR042150">
    <property type="entry name" value="MmRce1-like"/>
</dbReference>
<keyword evidence="3" id="KW-0378">Hydrolase</keyword>
<evidence type="ECO:0000259" key="2">
    <source>
        <dbReference type="Pfam" id="PF02517"/>
    </source>
</evidence>
<feature type="transmembrane region" description="Helical" evidence="1">
    <location>
        <begin position="177"/>
        <end position="194"/>
    </location>
</feature>
<feature type="transmembrane region" description="Helical" evidence="1">
    <location>
        <begin position="82"/>
        <end position="102"/>
    </location>
</feature>
<organism evidence="3 4">
    <name type="scientific">Candidatus Egerieicola faecale</name>
    <dbReference type="NCBI Taxonomy" id="2840774"/>
    <lineage>
        <taxon>Bacteria</taxon>
        <taxon>Bacillati</taxon>
        <taxon>Bacillota</taxon>
        <taxon>Clostridia</taxon>
        <taxon>Eubacteriales</taxon>
        <taxon>Oscillospiraceae</taxon>
        <taxon>Oscillospiraceae incertae sedis</taxon>
        <taxon>Candidatus Egerieicola</taxon>
    </lineage>
</organism>
<dbReference type="PANTHER" id="PTHR35797">
    <property type="entry name" value="PROTEASE-RELATED"/>
    <property type="match status" value="1"/>
</dbReference>
<dbReference type="AlphaFoldDB" id="A0A9D1IQL9"/>
<keyword evidence="1" id="KW-0472">Membrane</keyword>
<sequence>MKNQRILLPYLYALITIVCTFLVGQLILWFVPDNTNIWASVLFIFMNLLPMLVAFGFVQMSGEMSGIGQILKAAFSPHERRYAYVTALAVPLIYYGISVLLGNVTFTGSPFSAMIAYFPWTLLQGGLEEVGWRWYLQTHISIKKSFVLKMLVISVIWFIWHFPIYRLPWITAGSSNYLIFFLMILGNTFTLGAVKELSRGSIPCILAHMLIDTAAVTMLVGSNLTKVALLVGVEIILSVILVGILGRRQKQQSQV</sequence>
<evidence type="ECO:0000256" key="1">
    <source>
        <dbReference type="SAM" id="Phobius"/>
    </source>
</evidence>
<dbReference type="GO" id="GO:0004175">
    <property type="term" value="F:endopeptidase activity"/>
    <property type="evidence" value="ECO:0007669"/>
    <property type="project" value="UniProtKB-ARBA"/>
</dbReference>
<proteinExistence type="predicted"/>
<keyword evidence="1" id="KW-1133">Transmembrane helix</keyword>